<dbReference type="EMBL" id="MU858050">
    <property type="protein sequence ID" value="KAK4219046.1"/>
    <property type="molecule type" value="Genomic_DNA"/>
</dbReference>
<comment type="caution">
    <text evidence="1">The sequence shown here is derived from an EMBL/GenBank/DDBJ whole genome shotgun (WGS) entry which is preliminary data.</text>
</comment>
<dbReference type="AlphaFoldDB" id="A0AAN6YJ71"/>
<sequence>MRCKTAPIETLKQGIVGQNKWRLGKSKVSESLPLLVMLANCWAFNLGETNVIIPAQPSSWSEAAHFHYLPSFTYFIVRVSSFRPRVRPKVGSGFQSARVDDFPMLQWASCACRKRAITENILLFWKERATYSGRTEFQDCWSIPDFYQKTSSLLHAVLARFTMKIMMAQSGMYANRDPEKPFGLNQDPRVRMPQPAASSVLTDAFPAVFCIPIICRSVVVQNQKRLYMGYVTRLRKRN</sequence>
<reference evidence="1" key="1">
    <citation type="journal article" date="2023" name="Mol. Phylogenet. Evol.">
        <title>Genome-scale phylogeny and comparative genomics of the fungal order Sordariales.</title>
        <authorList>
            <person name="Hensen N."/>
            <person name="Bonometti L."/>
            <person name="Westerberg I."/>
            <person name="Brannstrom I.O."/>
            <person name="Guillou S."/>
            <person name="Cros-Aarteil S."/>
            <person name="Calhoun S."/>
            <person name="Haridas S."/>
            <person name="Kuo A."/>
            <person name="Mondo S."/>
            <person name="Pangilinan J."/>
            <person name="Riley R."/>
            <person name="LaButti K."/>
            <person name="Andreopoulos B."/>
            <person name="Lipzen A."/>
            <person name="Chen C."/>
            <person name="Yan M."/>
            <person name="Daum C."/>
            <person name="Ng V."/>
            <person name="Clum A."/>
            <person name="Steindorff A."/>
            <person name="Ohm R.A."/>
            <person name="Martin F."/>
            <person name="Silar P."/>
            <person name="Natvig D.O."/>
            <person name="Lalanne C."/>
            <person name="Gautier V."/>
            <person name="Ament-Velasquez S.L."/>
            <person name="Kruys A."/>
            <person name="Hutchinson M.I."/>
            <person name="Powell A.J."/>
            <person name="Barry K."/>
            <person name="Miller A.N."/>
            <person name="Grigoriev I.V."/>
            <person name="Debuchy R."/>
            <person name="Gladieux P."/>
            <person name="Hiltunen Thoren M."/>
            <person name="Johannesson H."/>
        </authorList>
    </citation>
    <scope>NUCLEOTIDE SEQUENCE</scope>
    <source>
        <strain evidence="1">PSN293</strain>
    </source>
</reference>
<proteinExistence type="predicted"/>
<evidence type="ECO:0000313" key="1">
    <source>
        <dbReference type="EMBL" id="KAK4219046.1"/>
    </source>
</evidence>
<keyword evidence="2" id="KW-1185">Reference proteome</keyword>
<name>A0AAN6YJ71_9PEZI</name>
<dbReference type="Proteomes" id="UP001301769">
    <property type="component" value="Unassembled WGS sequence"/>
</dbReference>
<protein>
    <submittedName>
        <fullName evidence="1">Uncharacterized protein</fullName>
    </submittedName>
</protein>
<organism evidence="1 2">
    <name type="scientific">Rhypophila decipiens</name>
    <dbReference type="NCBI Taxonomy" id="261697"/>
    <lineage>
        <taxon>Eukaryota</taxon>
        <taxon>Fungi</taxon>
        <taxon>Dikarya</taxon>
        <taxon>Ascomycota</taxon>
        <taxon>Pezizomycotina</taxon>
        <taxon>Sordariomycetes</taxon>
        <taxon>Sordariomycetidae</taxon>
        <taxon>Sordariales</taxon>
        <taxon>Naviculisporaceae</taxon>
        <taxon>Rhypophila</taxon>
    </lineage>
</organism>
<gene>
    <name evidence="1" type="ORF">QBC37DRAFT_167293</name>
</gene>
<accession>A0AAN6YJ71</accession>
<evidence type="ECO:0000313" key="2">
    <source>
        <dbReference type="Proteomes" id="UP001301769"/>
    </source>
</evidence>
<reference evidence="1" key="2">
    <citation type="submission" date="2023-05" db="EMBL/GenBank/DDBJ databases">
        <authorList>
            <consortium name="Lawrence Berkeley National Laboratory"/>
            <person name="Steindorff A."/>
            <person name="Hensen N."/>
            <person name="Bonometti L."/>
            <person name="Westerberg I."/>
            <person name="Brannstrom I.O."/>
            <person name="Guillou S."/>
            <person name="Cros-Aarteil S."/>
            <person name="Calhoun S."/>
            <person name="Haridas S."/>
            <person name="Kuo A."/>
            <person name="Mondo S."/>
            <person name="Pangilinan J."/>
            <person name="Riley R."/>
            <person name="Labutti K."/>
            <person name="Andreopoulos B."/>
            <person name="Lipzen A."/>
            <person name="Chen C."/>
            <person name="Yanf M."/>
            <person name="Daum C."/>
            <person name="Ng V."/>
            <person name="Clum A."/>
            <person name="Ohm R."/>
            <person name="Martin F."/>
            <person name="Silar P."/>
            <person name="Natvig D."/>
            <person name="Lalanne C."/>
            <person name="Gautier V."/>
            <person name="Ament-Velasquez S.L."/>
            <person name="Kruys A."/>
            <person name="Hutchinson M.I."/>
            <person name="Powell A.J."/>
            <person name="Barry K."/>
            <person name="Miller A.N."/>
            <person name="Grigoriev I.V."/>
            <person name="Debuchy R."/>
            <person name="Gladieux P."/>
            <person name="Thoren M.H."/>
            <person name="Johannesson H."/>
        </authorList>
    </citation>
    <scope>NUCLEOTIDE SEQUENCE</scope>
    <source>
        <strain evidence="1">PSN293</strain>
    </source>
</reference>